<gene>
    <name evidence="1" type="ORF">CPAV1605_538</name>
</gene>
<proteinExistence type="predicted"/>
<dbReference type="AlphaFoldDB" id="A0A5E8CHI1"/>
<evidence type="ECO:0000313" key="1">
    <source>
        <dbReference type="EMBL" id="VVU94813.1"/>
    </source>
</evidence>
<sequence length="189" mass="22113">MNEKIAKNLIDAFSQNQNSVFTQVELNDKKLKIIQEKESTEEKMFYAFTFKSGKSTNKTIKFEDIGQVIAFSDRPFRETYIFDIEDLVNFWEPSSSPEAFKIYIEIPDDIIISDRIENKNDDSFIADNSNCALYINNCLYIIEISKPKLINEVLEFEYINLPNSNLFPQNFDNGVLFIDPKLKKKYDQI</sequence>
<reference evidence="1" key="1">
    <citation type="submission" date="2019-09" db="EMBL/GenBank/DDBJ databases">
        <authorList>
            <person name="Needham M D."/>
        </authorList>
    </citation>
    <scope>NUCLEOTIDE SEQUENCE</scope>
</reference>
<organism evidence="1">
    <name type="scientific">seawater metagenome</name>
    <dbReference type="NCBI Taxonomy" id="1561972"/>
    <lineage>
        <taxon>unclassified sequences</taxon>
        <taxon>metagenomes</taxon>
        <taxon>ecological metagenomes</taxon>
    </lineage>
</organism>
<accession>A0A5E8CHI1</accession>
<dbReference type="EMBL" id="CABVLZ010000002">
    <property type="protein sequence ID" value="VVU94813.1"/>
    <property type="molecule type" value="Genomic_DNA"/>
</dbReference>
<name>A0A5E8CHI1_9ZZZZ</name>
<protein>
    <submittedName>
        <fullName evidence="1">Uncharacterized protein</fullName>
    </submittedName>
</protein>